<sequence length="897" mass="99172">MIARSVLRRPHLSNKPSFLCLRRLIRPPAPQIRLVHITPPCIPSTLFSTQMTSRQDPSKRTPEIESGMNDADKLERLLGKDGFKTWGFVIYRCTYQSDSDWEKLMIRFHKRVEKYLQYYNGLDLLAGFTPTVLEDRSFEGATVASLRNEFNEWAVTAVKEEQGIDPSHLWRLKNGRYRFFIMVDQEALDSILSTQDDDIHGGFVRLVNAEWKPEELDEEELAERGGPGPEEELLEGRTSASTRLISRLCTTSTNTQHTLNNHLKFELSYIPPIALVMAISRMGGVVAAVTVAIALFAIYLSPSTDVIVEHINGYYNVVFPKAPVSPPTVYDPHRGIKYIGILSNGVEQFQNIFYAEEPTGPRRFAPPVPVRPPKGSVINATQSGAWCPQGTGDILPFTSRVSNISENCLSLRVARATGVKTQDKLPVVVWLHGGGHALGSASDILYNPEGLLQEAVAAGKPLIYVGINYRLGFFGFATSKAMIAKKQTNAGLRDQRAALEWVRDNIETFGGDPSRVTVIGQSVGASDIGLHLTSFNGTKGVPFRRAIMMSGAPGVNFNSDPSLVSENTANIAREVGCINTNDAESLETLECLQSIPFDTLTNLSVTASRAARPPFGEGFFYPTIDGDFLPARPSELLRAGNFVKDIPIIASWVANDGAWYALPSTSTDEEVLASFGLWLSKLSTSTKARLLDLYPITDFAHMIRESYDGPISPQYYRAAQMNRDIWFTCPVLDFAWQYAQNGGLVPSKVWLYEHNATRYAPVFEMMGVPMWRVAHLSDIPYVMNTANLEGGADNSPEQMKLAREVSRQVIGFVHDASPSEAWPVAFFGISEQGLSKDSPDQLSIQTFGGPMGSRAVTVRKGADTSGSTEAEKALLWERLFDRCEFINSAQMRAEAGV</sequence>
<feature type="domain" description="Carboxylesterase type B" evidence="4">
    <location>
        <begin position="344"/>
        <end position="823"/>
    </location>
</feature>
<dbReference type="GO" id="GO:0016787">
    <property type="term" value="F:hydrolase activity"/>
    <property type="evidence" value="ECO:0007669"/>
    <property type="project" value="UniProtKB-KW"/>
</dbReference>
<dbReference type="Proteomes" id="UP000286921">
    <property type="component" value="Unassembled WGS sequence"/>
</dbReference>
<evidence type="ECO:0000313" key="5">
    <source>
        <dbReference type="EMBL" id="GCB19789.1"/>
    </source>
</evidence>
<feature type="region of interest" description="Disordered" evidence="3">
    <location>
        <begin position="215"/>
        <end position="238"/>
    </location>
</feature>
<dbReference type="PANTHER" id="PTHR43142:SF1">
    <property type="entry name" value="CARBOXYLIC ESTER HYDROLASE"/>
    <property type="match status" value="1"/>
</dbReference>
<gene>
    <name evidence="5" type="ORF">AAWM_02674</name>
</gene>
<dbReference type="EMBL" id="BDHI01000002">
    <property type="protein sequence ID" value="GCB19789.1"/>
    <property type="molecule type" value="Genomic_DNA"/>
</dbReference>
<dbReference type="Pfam" id="PF00135">
    <property type="entry name" value="COesterase"/>
    <property type="match status" value="1"/>
</dbReference>
<feature type="region of interest" description="Disordered" evidence="3">
    <location>
        <begin position="48"/>
        <end position="67"/>
    </location>
</feature>
<evidence type="ECO:0000256" key="1">
    <source>
        <dbReference type="ARBA" id="ARBA00005964"/>
    </source>
</evidence>
<dbReference type="AlphaFoldDB" id="A0A401KKS4"/>
<dbReference type="Gene3D" id="3.40.50.1820">
    <property type="entry name" value="alpha/beta hydrolase"/>
    <property type="match status" value="1"/>
</dbReference>
<dbReference type="InterPro" id="IPR029058">
    <property type="entry name" value="AB_hydrolase_fold"/>
</dbReference>
<evidence type="ECO:0000259" key="4">
    <source>
        <dbReference type="Pfam" id="PF00135"/>
    </source>
</evidence>
<reference evidence="5 6" key="1">
    <citation type="submission" date="2016-09" db="EMBL/GenBank/DDBJ databases">
        <title>Aspergillus awamori IFM 58123T.</title>
        <authorList>
            <person name="Kusuya Y."/>
            <person name="Shimizu M."/>
            <person name="Takahashi H."/>
            <person name="Yaguchi T."/>
        </authorList>
    </citation>
    <scope>NUCLEOTIDE SEQUENCE [LARGE SCALE GENOMIC DNA]</scope>
    <source>
        <strain evidence="5 6">IFM 58123</strain>
    </source>
</reference>
<evidence type="ECO:0000256" key="3">
    <source>
        <dbReference type="SAM" id="MobiDB-lite"/>
    </source>
</evidence>
<keyword evidence="6" id="KW-1185">Reference proteome</keyword>
<name>A0A401KKS4_ASPAW</name>
<accession>A0A401KKS4</accession>
<evidence type="ECO:0000313" key="6">
    <source>
        <dbReference type="Proteomes" id="UP000286921"/>
    </source>
</evidence>
<organism evidence="5 6">
    <name type="scientific">Aspergillus awamori</name>
    <name type="common">Black koji mold</name>
    <dbReference type="NCBI Taxonomy" id="105351"/>
    <lineage>
        <taxon>Eukaryota</taxon>
        <taxon>Fungi</taxon>
        <taxon>Dikarya</taxon>
        <taxon>Ascomycota</taxon>
        <taxon>Pezizomycotina</taxon>
        <taxon>Eurotiomycetes</taxon>
        <taxon>Eurotiomycetidae</taxon>
        <taxon>Eurotiales</taxon>
        <taxon>Aspergillaceae</taxon>
        <taxon>Aspergillus</taxon>
    </lineage>
</organism>
<dbReference type="SUPFAM" id="SSF53474">
    <property type="entry name" value="alpha/beta-Hydrolases"/>
    <property type="match status" value="1"/>
</dbReference>
<proteinExistence type="inferred from homology"/>
<comment type="caution">
    <text evidence="5">The sequence shown here is derived from an EMBL/GenBank/DDBJ whole genome shotgun (WGS) entry which is preliminary data.</text>
</comment>
<dbReference type="PANTHER" id="PTHR43142">
    <property type="entry name" value="CARBOXYLIC ESTER HYDROLASE"/>
    <property type="match status" value="1"/>
</dbReference>
<comment type="similarity">
    <text evidence="1">Belongs to the type-B carboxylesterase/lipase family.</text>
</comment>
<keyword evidence="2" id="KW-0378">Hydrolase</keyword>
<evidence type="ECO:0000256" key="2">
    <source>
        <dbReference type="ARBA" id="ARBA00022801"/>
    </source>
</evidence>
<dbReference type="STRING" id="105351.A0A401KKS4"/>
<protein>
    <submittedName>
        <fullName evidence="5">Secreted lipase ARB07186/07185</fullName>
    </submittedName>
</protein>
<dbReference type="InterPro" id="IPR002018">
    <property type="entry name" value="CarbesteraseB"/>
</dbReference>